<dbReference type="PANTHER" id="PTHR18898">
    <property type="entry name" value="NUCLEOPROTEIN TPR-RELATED"/>
    <property type="match status" value="1"/>
</dbReference>
<reference evidence="3 4" key="1">
    <citation type="journal article" date="2022" name="Nat. Plants">
        <title>Genomes of leafy and leafless Platanthera orchids illuminate the evolution of mycoheterotrophy.</title>
        <authorList>
            <person name="Li M.H."/>
            <person name="Liu K.W."/>
            <person name="Li Z."/>
            <person name="Lu H.C."/>
            <person name="Ye Q.L."/>
            <person name="Zhang D."/>
            <person name="Wang J.Y."/>
            <person name="Li Y.F."/>
            <person name="Zhong Z.M."/>
            <person name="Liu X."/>
            <person name="Yu X."/>
            <person name="Liu D.K."/>
            <person name="Tu X.D."/>
            <person name="Liu B."/>
            <person name="Hao Y."/>
            <person name="Liao X.Y."/>
            <person name="Jiang Y.T."/>
            <person name="Sun W.H."/>
            <person name="Chen J."/>
            <person name="Chen Y.Q."/>
            <person name="Ai Y."/>
            <person name="Zhai J.W."/>
            <person name="Wu S.S."/>
            <person name="Zhou Z."/>
            <person name="Hsiao Y.Y."/>
            <person name="Wu W.L."/>
            <person name="Chen Y.Y."/>
            <person name="Lin Y.F."/>
            <person name="Hsu J.L."/>
            <person name="Li C.Y."/>
            <person name="Wang Z.W."/>
            <person name="Zhao X."/>
            <person name="Zhong W.Y."/>
            <person name="Ma X.K."/>
            <person name="Ma L."/>
            <person name="Huang J."/>
            <person name="Chen G.Z."/>
            <person name="Huang M.Z."/>
            <person name="Huang L."/>
            <person name="Peng D.H."/>
            <person name="Luo Y.B."/>
            <person name="Zou S.Q."/>
            <person name="Chen S.P."/>
            <person name="Lan S."/>
            <person name="Tsai W.C."/>
            <person name="Van de Peer Y."/>
            <person name="Liu Z.J."/>
        </authorList>
    </citation>
    <scope>NUCLEOTIDE SEQUENCE [LARGE SCALE GENOMIC DNA]</scope>
    <source>
        <strain evidence="3">Lor287</strain>
    </source>
</reference>
<keyword evidence="4" id="KW-1185">Reference proteome</keyword>
<feature type="coiled-coil region" evidence="1">
    <location>
        <begin position="153"/>
        <end position="180"/>
    </location>
</feature>
<comment type="caution">
    <text evidence="3">The sequence shown here is derived from an EMBL/GenBank/DDBJ whole genome shotgun (WGS) entry which is preliminary data.</text>
</comment>
<dbReference type="SUPFAM" id="SSF57997">
    <property type="entry name" value="Tropomyosin"/>
    <property type="match status" value="1"/>
</dbReference>
<dbReference type="Pfam" id="PF25481">
    <property type="entry name" value="Nucleoprot-TPR"/>
    <property type="match status" value="1"/>
</dbReference>
<gene>
    <name evidence="3" type="primary">NUA</name>
    <name evidence="3" type="ORF">KSP39_PZI019077</name>
</gene>
<name>A0AAP0B1B1_9ASPA</name>
<feature type="coiled-coil region" evidence="1">
    <location>
        <begin position="280"/>
        <end position="339"/>
    </location>
</feature>
<evidence type="ECO:0000256" key="1">
    <source>
        <dbReference type="SAM" id="Coils"/>
    </source>
</evidence>
<proteinExistence type="predicted"/>
<dbReference type="PANTHER" id="PTHR18898:SF2">
    <property type="entry name" value="NUCLEOPROTEIN TPR"/>
    <property type="match status" value="1"/>
</dbReference>
<dbReference type="Proteomes" id="UP001418222">
    <property type="component" value="Unassembled WGS sequence"/>
</dbReference>
<dbReference type="InterPro" id="IPR057577">
    <property type="entry name" value="Nucleoprot-TPR/MLP1_dom"/>
</dbReference>
<sequence>MAERADAFIYDLRQQLDVVRAEADAKTIAEEQNCAILEQKYAALHSEFSRLQHENTQLSASTKKCISELADVQSEKHQLHIKSIGRDSEVEKLSLEAAELHKSLRQLMQLVDQKDAEISERNVTIQGYVEKIVHLSGNKSSKDSKFHEIDAELTRCQATCSRLTQEKELLEKQNVWLDEELTTKASNLFELRRRQMEVEADMSAKISDFERQVKEHSIALNHSKERVKEVEIRVKSLEEDLCSSKDIAAANEEHFTAELSTVNKLVELYKASSDEWSKKAGELEGVIKALETHLAQVEDNYKEKLEKETSLRTELQKEVTDLKIKLDKCEAELESTRKANESSLLPWSMWPIDSHEKDLMISESGSDFSQMLVPRIAAGVSGTALAASLLRDGWSLTKMYEKYQEASDALLHEKWGRKHAEAVLERVLHEIEEKAEMILEERG</sequence>
<feature type="domain" description="Nucleoprotein TPR/MPL1" evidence="2">
    <location>
        <begin position="151"/>
        <end position="229"/>
    </location>
</feature>
<dbReference type="GO" id="GO:0017056">
    <property type="term" value="F:structural constituent of nuclear pore"/>
    <property type="evidence" value="ECO:0007669"/>
    <property type="project" value="TreeGrafter"/>
</dbReference>
<dbReference type="AlphaFoldDB" id="A0AAP0B1B1"/>
<dbReference type="GO" id="GO:0005643">
    <property type="term" value="C:nuclear pore"/>
    <property type="evidence" value="ECO:0007669"/>
    <property type="project" value="TreeGrafter"/>
</dbReference>
<dbReference type="GO" id="GO:0006406">
    <property type="term" value="P:mRNA export from nucleus"/>
    <property type="evidence" value="ECO:0007669"/>
    <property type="project" value="TreeGrafter"/>
</dbReference>
<dbReference type="EMBL" id="JBBWWQ010000017">
    <property type="protein sequence ID" value="KAK8923652.1"/>
    <property type="molecule type" value="Genomic_DNA"/>
</dbReference>
<accession>A0AAP0B1B1</accession>
<protein>
    <submittedName>
        <fullName evidence="3">Nuclear-pore anchor</fullName>
    </submittedName>
</protein>
<evidence type="ECO:0000313" key="3">
    <source>
        <dbReference type="EMBL" id="KAK8923652.1"/>
    </source>
</evidence>
<organism evidence="3 4">
    <name type="scientific">Platanthera zijinensis</name>
    <dbReference type="NCBI Taxonomy" id="2320716"/>
    <lineage>
        <taxon>Eukaryota</taxon>
        <taxon>Viridiplantae</taxon>
        <taxon>Streptophyta</taxon>
        <taxon>Embryophyta</taxon>
        <taxon>Tracheophyta</taxon>
        <taxon>Spermatophyta</taxon>
        <taxon>Magnoliopsida</taxon>
        <taxon>Liliopsida</taxon>
        <taxon>Asparagales</taxon>
        <taxon>Orchidaceae</taxon>
        <taxon>Orchidoideae</taxon>
        <taxon>Orchideae</taxon>
        <taxon>Orchidinae</taxon>
        <taxon>Platanthera</taxon>
    </lineage>
</organism>
<evidence type="ECO:0000313" key="4">
    <source>
        <dbReference type="Proteomes" id="UP001418222"/>
    </source>
</evidence>
<keyword evidence="1" id="KW-0175">Coiled coil</keyword>
<evidence type="ECO:0000259" key="2">
    <source>
        <dbReference type="Pfam" id="PF25481"/>
    </source>
</evidence>